<evidence type="ECO:0000256" key="1">
    <source>
        <dbReference type="SAM" id="MobiDB-lite"/>
    </source>
</evidence>
<accession>A0A366IAG4</accession>
<dbReference type="PROSITE" id="PS51257">
    <property type="entry name" value="PROKAR_LIPOPROTEIN"/>
    <property type="match status" value="1"/>
</dbReference>
<keyword evidence="2" id="KW-0732">Signal</keyword>
<keyword evidence="4" id="KW-1185">Reference proteome</keyword>
<dbReference type="RefSeq" id="WP_113920159.1">
    <property type="nucleotide sequence ID" value="NZ_QNRX01000005.1"/>
</dbReference>
<protein>
    <recommendedName>
        <fullName evidence="5">Lipoprotein</fullName>
    </recommendedName>
</protein>
<evidence type="ECO:0000313" key="3">
    <source>
        <dbReference type="EMBL" id="RBP66727.1"/>
    </source>
</evidence>
<proteinExistence type="predicted"/>
<dbReference type="AlphaFoldDB" id="A0A366IAG4"/>
<comment type="caution">
    <text evidence="3">The sequence shown here is derived from an EMBL/GenBank/DDBJ whole genome shotgun (WGS) entry which is preliminary data.</text>
</comment>
<feature type="signal peptide" evidence="2">
    <location>
        <begin position="1"/>
        <end position="22"/>
    </location>
</feature>
<evidence type="ECO:0000256" key="2">
    <source>
        <dbReference type="SAM" id="SignalP"/>
    </source>
</evidence>
<sequence length="161" mass="17158">MKKVLTLFFTSVLILALVGCGAKESTANEANSKNVSAEPKQGQISSNSKTLPASYPNEILPLAADAEIIDVRENPASNGLEVIYVSENDIGTLCDYYEGALKNAKDLSTYETSDGYVVSAKMDGIGYTITLSKDVMKSNPQHAGKVSVYIILTGLESASQK</sequence>
<name>A0A366IAG4_9FIRM</name>
<dbReference type="EMBL" id="QNRX01000005">
    <property type="protein sequence ID" value="RBP66727.1"/>
    <property type="molecule type" value="Genomic_DNA"/>
</dbReference>
<dbReference type="OrthoDB" id="8613538at2"/>
<dbReference type="Proteomes" id="UP000253490">
    <property type="component" value="Unassembled WGS sequence"/>
</dbReference>
<evidence type="ECO:0008006" key="5">
    <source>
        <dbReference type="Google" id="ProtNLM"/>
    </source>
</evidence>
<gene>
    <name evidence="3" type="ORF">DES36_105108</name>
</gene>
<organism evidence="3 4">
    <name type="scientific">Alkalibaculum bacchi</name>
    <dbReference type="NCBI Taxonomy" id="645887"/>
    <lineage>
        <taxon>Bacteria</taxon>
        <taxon>Bacillati</taxon>
        <taxon>Bacillota</taxon>
        <taxon>Clostridia</taxon>
        <taxon>Eubacteriales</taxon>
        <taxon>Eubacteriaceae</taxon>
        <taxon>Alkalibaculum</taxon>
    </lineage>
</organism>
<feature type="region of interest" description="Disordered" evidence="1">
    <location>
        <begin position="28"/>
        <end position="50"/>
    </location>
</feature>
<evidence type="ECO:0000313" key="4">
    <source>
        <dbReference type="Proteomes" id="UP000253490"/>
    </source>
</evidence>
<reference evidence="3 4" key="1">
    <citation type="submission" date="2018-06" db="EMBL/GenBank/DDBJ databases">
        <title>Genomic Encyclopedia of Type Strains, Phase IV (KMG-IV): sequencing the most valuable type-strain genomes for metagenomic binning, comparative biology and taxonomic classification.</title>
        <authorList>
            <person name="Goeker M."/>
        </authorList>
    </citation>
    <scope>NUCLEOTIDE SEQUENCE [LARGE SCALE GENOMIC DNA]</scope>
    <source>
        <strain evidence="3 4">DSM 22112</strain>
    </source>
</reference>
<feature type="chain" id="PRO_5016768099" description="Lipoprotein" evidence="2">
    <location>
        <begin position="23"/>
        <end position="161"/>
    </location>
</feature>